<dbReference type="RefSeq" id="WP_176335146.1">
    <property type="nucleotide sequence ID" value="NZ_CP054301.1"/>
</dbReference>
<sequence length="94" mass="10430">MIIHYKILLAILIMLLTLTGIPAVSEASSHGLAELTGDTSEEHTHHDASNHSHESVDCPVIQHIVDRMLLAHQTTSPASDSPRSFRYRIDRPPK</sequence>
<evidence type="ECO:0000256" key="1">
    <source>
        <dbReference type="SAM" id="MobiDB-lite"/>
    </source>
</evidence>
<organism evidence="2 3">
    <name type="scientific">Marinomonas primoryensis</name>
    <dbReference type="NCBI Taxonomy" id="178399"/>
    <lineage>
        <taxon>Bacteria</taxon>
        <taxon>Pseudomonadati</taxon>
        <taxon>Pseudomonadota</taxon>
        <taxon>Gammaproteobacteria</taxon>
        <taxon>Oceanospirillales</taxon>
        <taxon>Oceanospirillaceae</taxon>
        <taxon>Marinomonas</taxon>
    </lineage>
</organism>
<feature type="region of interest" description="Disordered" evidence="1">
    <location>
        <begin position="29"/>
        <end position="54"/>
    </location>
</feature>
<gene>
    <name evidence="2" type="ORF">MP3633_1641</name>
</gene>
<dbReference type="Proteomes" id="UP000509371">
    <property type="component" value="Chromosome"/>
</dbReference>
<dbReference type="AlphaFoldDB" id="A0A859D0Q4"/>
<name>A0A859D0Q4_9GAMM</name>
<reference evidence="2 3" key="1">
    <citation type="submission" date="2020-06" db="EMBL/GenBank/DDBJ databases">
        <authorList>
            <person name="Voronona O.L."/>
            <person name="Aksenova E.I."/>
            <person name="Kunda M.S."/>
            <person name="Semenov A.N."/>
            <person name="Ryzhova N."/>
        </authorList>
    </citation>
    <scope>NUCLEOTIDE SEQUENCE [LARGE SCALE GENOMIC DNA]</scope>
    <source>
        <strain evidence="2 3">MPKMM3633</strain>
    </source>
</reference>
<dbReference type="EMBL" id="CP054301">
    <property type="protein sequence ID" value="QKK80370.1"/>
    <property type="molecule type" value="Genomic_DNA"/>
</dbReference>
<feature type="compositionally biased region" description="Basic and acidic residues" evidence="1">
    <location>
        <begin position="40"/>
        <end position="54"/>
    </location>
</feature>
<proteinExistence type="predicted"/>
<dbReference type="KEGG" id="mpri:MP3633_1641"/>
<accession>A0A859D0Q4</accession>
<feature type="compositionally biased region" description="Polar residues" evidence="1">
    <location>
        <begin position="72"/>
        <end position="82"/>
    </location>
</feature>
<evidence type="ECO:0000313" key="3">
    <source>
        <dbReference type="Proteomes" id="UP000509371"/>
    </source>
</evidence>
<evidence type="ECO:0000313" key="2">
    <source>
        <dbReference type="EMBL" id="QKK80370.1"/>
    </source>
</evidence>
<feature type="region of interest" description="Disordered" evidence="1">
    <location>
        <begin position="72"/>
        <end position="94"/>
    </location>
</feature>
<protein>
    <submittedName>
        <fullName evidence="2">Uncharacterized protein</fullName>
    </submittedName>
</protein>